<comment type="caution">
    <text evidence="3">The sequence shown here is derived from an EMBL/GenBank/DDBJ whole genome shotgun (WGS) entry which is preliminary data.</text>
</comment>
<keyword evidence="4" id="KW-1185">Reference proteome</keyword>
<gene>
    <name evidence="3" type="ORF">SCF082_LOCUS193</name>
</gene>
<feature type="coiled-coil region" evidence="1">
    <location>
        <begin position="174"/>
        <end position="201"/>
    </location>
</feature>
<evidence type="ECO:0000256" key="2">
    <source>
        <dbReference type="SAM" id="MobiDB-lite"/>
    </source>
</evidence>
<protein>
    <submittedName>
        <fullName evidence="3">Apple domain-containing protein</fullName>
    </submittedName>
</protein>
<accession>A0ABP0H9Q3</accession>
<feature type="region of interest" description="Disordered" evidence="2">
    <location>
        <begin position="356"/>
        <end position="400"/>
    </location>
</feature>
<sequence>MVTMVQTQLALGHLGVAFIRSAQLRKNLLLTVDCTHEARTSATEFARHALRFMVFAAIPYMLERTLMENVQNYTFGIFANKIESSLRIHNLFPRVTESSRLCLLSTVAASNLTVGTYADQINSVVASTFEIVKREVFSLPKLAYLPGILIREPLLVFLLLPANIGLDFARAEVVGHLNARIEQLRRNIQDVASRRSEMEQHDTNAVEALMRVGATHIAETQWRRVTVQLQEMSLRFQVLHLFRSFIDHLYKLDIVVPGIEAAMAYLLQFEAITAADIWVFTRVVEDAMTFVLVKSREQTTLAKGMEDNELLSEVVTVKENLPLVPMVPSETNDEAVLEVKDHDIFVSQIVERAPQATAENTEATAATEPHAAQNAAAAEPHAAQNAAAAEPHAAQSAAAAEPHAAQSTVFLYVKKFVVMQLTVEEELAPSMPRAQRVQRRHMLEAKNGVAGMIFVKEEKQKRLRKLKELMESPEETNFDPKTKEFIETEDMSESRRLRFKELMAVSTTRDFSDRQIRQWIWYMNKYMILMSELNYKFKNREVEEVKKSQAQKYLDGDLKDRQSQTPTHYDRTASPARYVQLPWNQHGAWLYSDDFYPHRD</sequence>
<name>A0ABP0H9Q3_9DINO</name>
<proteinExistence type="predicted"/>
<evidence type="ECO:0000256" key="1">
    <source>
        <dbReference type="SAM" id="Coils"/>
    </source>
</evidence>
<dbReference type="EMBL" id="CAXAMM010000026">
    <property type="protein sequence ID" value="CAK8985550.1"/>
    <property type="molecule type" value="Genomic_DNA"/>
</dbReference>
<keyword evidence="1" id="KW-0175">Coiled coil</keyword>
<organism evidence="3 4">
    <name type="scientific">Durusdinium trenchii</name>
    <dbReference type="NCBI Taxonomy" id="1381693"/>
    <lineage>
        <taxon>Eukaryota</taxon>
        <taxon>Sar</taxon>
        <taxon>Alveolata</taxon>
        <taxon>Dinophyceae</taxon>
        <taxon>Suessiales</taxon>
        <taxon>Symbiodiniaceae</taxon>
        <taxon>Durusdinium</taxon>
    </lineage>
</organism>
<evidence type="ECO:0000313" key="3">
    <source>
        <dbReference type="EMBL" id="CAK8985550.1"/>
    </source>
</evidence>
<reference evidence="3 4" key="1">
    <citation type="submission" date="2024-02" db="EMBL/GenBank/DDBJ databases">
        <authorList>
            <person name="Chen Y."/>
            <person name="Shah S."/>
            <person name="Dougan E. K."/>
            <person name="Thang M."/>
            <person name="Chan C."/>
        </authorList>
    </citation>
    <scope>NUCLEOTIDE SEQUENCE [LARGE SCALE GENOMIC DNA]</scope>
</reference>
<dbReference type="Proteomes" id="UP001642464">
    <property type="component" value="Unassembled WGS sequence"/>
</dbReference>
<evidence type="ECO:0000313" key="4">
    <source>
        <dbReference type="Proteomes" id="UP001642464"/>
    </source>
</evidence>